<accession>A8F5A2</accession>
<dbReference type="SFLD" id="SFLDG01082">
    <property type="entry name" value="B12-binding_domain_containing"/>
    <property type="match status" value="1"/>
</dbReference>
<dbReference type="GO" id="GO:0003824">
    <property type="term" value="F:catalytic activity"/>
    <property type="evidence" value="ECO:0007669"/>
    <property type="project" value="InterPro"/>
</dbReference>
<keyword evidence="2" id="KW-0949">S-adenosyl-L-methionine</keyword>
<dbReference type="InterPro" id="IPR006638">
    <property type="entry name" value="Elp3/MiaA/NifB-like_rSAM"/>
</dbReference>
<dbReference type="SUPFAM" id="SSF102114">
    <property type="entry name" value="Radical SAM enzymes"/>
    <property type="match status" value="1"/>
</dbReference>
<dbReference type="SFLD" id="SFLDS00029">
    <property type="entry name" value="Radical_SAM"/>
    <property type="match status" value="1"/>
</dbReference>
<reference evidence="7 8" key="1">
    <citation type="submission" date="2007-08" db="EMBL/GenBank/DDBJ databases">
        <title>Complete sequence of Thermotoga lettingae TMO.</title>
        <authorList>
            <consortium name="US DOE Joint Genome Institute"/>
            <person name="Copeland A."/>
            <person name="Lucas S."/>
            <person name="Lapidus A."/>
            <person name="Barry K."/>
            <person name="Glavina del Rio T."/>
            <person name="Dalin E."/>
            <person name="Tice H."/>
            <person name="Pitluck S."/>
            <person name="Foster B."/>
            <person name="Bruce D."/>
            <person name="Schmutz J."/>
            <person name="Larimer F."/>
            <person name="Land M."/>
            <person name="Hauser L."/>
            <person name="Kyrpides N."/>
            <person name="Mikhailova N."/>
            <person name="Nelson K."/>
            <person name="Gogarten J.P."/>
            <person name="Noll K."/>
            <person name="Richardson P."/>
        </authorList>
    </citation>
    <scope>NUCLEOTIDE SEQUENCE [LARGE SCALE GENOMIC DNA]</scope>
    <source>
        <strain evidence="8">ATCC BAA-301 / DSM 14385 / NBRC 107922 / TMO</strain>
    </source>
</reference>
<keyword evidence="4" id="KW-0408">Iron</keyword>
<dbReference type="PANTHER" id="PTHR43409">
    <property type="entry name" value="ANAEROBIC MAGNESIUM-PROTOPORPHYRIN IX MONOMETHYL ESTER CYCLASE-RELATED"/>
    <property type="match status" value="1"/>
</dbReference>
<evidence type="ECO:0000256" key="3">
    <source>
        <dbReference type="ARBA" id="ARBA00022723"/>
    </source>
</evidence>
<gene>
    <name evidence="7" type="ordered locus">Tlet_0770</name>
</gene>
<evidence type="ECO:0000313" key="7">
    <source>
        <dbReference type="EMBL" id="ABV33336.1"/>
    </source>
</evidence>
<evidence type="ECO:0000256" key="2">
    <source>
        <dbReference type="ARBA" id="ARBA00022691"/>
    </source>
</evidence>
<dbReference type="EMBL" id="CP000812">
    <property type="protein sequence ID" value="ABV33336.1"/>
    <property type="molecule type" value="Genomic_DNA"/>
</dbReference>
<dbReference type="InterPro" id="IPR058240">
    <property type="entry name" value="rSAM_sf"/>
</dbReference>
<dbReference type="AlphaFoldDB" id="A8F5A2"/>
<evidence type="ECO:0000256" key="1">
    <source>
        <dbReference type="ARBA" id="ARBA00001966"/>
    </source>
</evidence>
<dbReference type="Pfam" id="PF04055">
    <property type="entry name" value="Radical_SAM"/>
    <property type="match status" value="1"/>
</dbReference>
<dbReference type="InterPro" id="IPR051198">
    <property type="entry name" value="BchE-like"/>
</dbReference>
<dbReference type="eggNOG" id="COG1032">
    <property type="taxonomic scope" value="Bacteria"/>
</dbReference>
<dbReference type="OrthoDB" id="9801424at2"/>
<keyword evidence="5" id="KW-0411">Iron-sulfur</keyword>
<dbReference type="InterPro" id="IPR023404">
    <property type="entry name" value="rSAM_horseshoe"/>
</dbReference>
<keyword evidence="3" id="KW-0479">Metal-binding</keyword>
<evidence type="ECO:0000256" key="4">
    <source>
        <dbReference type="ARBA" id="ARBA00023004"/>
    </source>
</evidence>
<reference evidence="7 8" key="2">
    <citation type="journal article" date="2009" name="Proc. Natl. Acad. Sci. U.S.A.">
        <title>On the chimeric nature, thermophilic origin, and phylogenetic placement of the Thermotogales.</title>
        <authorList>
            <person name="Zhaxybayeva O."/>
            <person name="Swithers K.S."/>
            <person name="Lapierre P."/>
            <person name="Fournier G.P."/>
            <person name="Bickhart D.M."/>
            <person name="DeBoy R.T."/>
            <person name="Nelson K.E."/>
            <person name="Nesbo C.L."/>
            <person name="Doolittle W.F."/>
            <person name="Gogarten J.P."/>
            <person name="Noll K.M."/>
        </authorList>
    </citation>
    <scope>NUCLEOTIDE SEQUENCE [LARGE SCALE GENOMIC DNA]</scope>
    <source>
        <strain evidence="8">ATCC BAA-301 / DSM 14385 / NBRC 107922 / TMO</strain>
    </source>
</reference>
<dbReference type="STRING" id="416591.Tlet_0770"/>
<dbReference type="GO" id="GO:0005829">
    <property type="term" value="C:cytosol"/>
    <property type="evidence" value="ECO:0007669"/>
    <property type="project" value="TreeGrafter"/>
</dbReference>
<proteinExistence type="predicted"/>
<dbReference type="KEGG" id="tle:Tlet_0770"/>
<dbReference type="Gene3D" id="3.40.50.280">
    <property type="entry name" value="Cobalamin-binding domain"/>
    <property type="match status" value="1"/>
</dbReference>
<evidence type="ECO:0000256" key="5">
    <source>
        <dbReference type="ARBA" id="ARBA00023014"/>
    </source>
</evidence>
<dbReference type="Gene3D" id="3.80.30.20">
    <property type="entry name" value="tm_1862 like domain"/>
    <property type="match status" value="1"/>
</dbReference>
<dbReference type="PANTHER" id="PTHR43409:SF15">
    <property type="entry name" value="PUTATIVE-RELATED"/>
    <property type="match status" value="1"/>
</dbReference>
<keyword evidence="8" id="KW-1185">Reference proteome</keyword>
<dbReference type="InterPro" id="IPR007197">
    <property type="entry name" value="rSAM"/>
</dbReference>
<sequence length="442" mass="51006">MRVLLINPWIHDFAAYDFWLKPIGLLYVGAALKQIGIDVYLIDLLNRHDPDLSKFISQKPDKKFGTGKFHSEQIDKPLLLKNIPRKYKRYGAPVEYFLCKLEEIGRVDAIFVTSSLTYWWPGVAETIKYIKQIFPKTPVVLGGLYARLYTDHAKKNTNADFIFDKDLSNLPHLINQLFGKTIGVSMKKWFEELDPAYELYKKVGYLVFLTSLGCPYSCTYCISSKLWKKFVQRDPQKVVAAIKRYVDLFQVKNIVFFDDAILINKERHFMKLLKLLIKEQLKVNYHLPNGLHARLLDEETAKLMKEAGFKTIKLGYETSGNLQKETGGKVYDEELVRAAEILLKAGFTKEDVQAYIMVNMPDQKEDDVLKAIEICKQVGISVSINEYTPIYGSLDWFKLVDQGAIDEKIDPVMLNNTVLPYWFKNNMDFQAVQRLKALAHSN</sequence>
<dbReference type="SFLD" id="SFLDG01123">
    <property type="entry name" value="methyltransferase_(Class_B)"/>
    <property type="match status" value="1"/>
</dbReference>
<comment type="cofactor">
    <cofactor evidence="1">
        <name>[4Fe-4S] cluster</name>
        <dbReference type="ChEBI" id="CHEBI:49883"/>
    </cofactor>
</comment>
<dbReference type="GO" id="GO:0046872">
    <property type="term" value="F:metal ion binding"/>
    <property type="evidence" value="ECO:0007669"/>
    <property type="project" value="UniProtKB-KW"/>
</dbReference>
<evidence type="ECO:0000259" key="6">
    <source>
        <dbReference type="PROSITE" id="PS51918"/>
    </source>
</evidence>
<dbReference type="RefSeq" id="WP_012002817.1">
    <property type="nucleotide sequence ID" value="NC_009828.1"/>
</dbReference>
<dbReference type="InterPro" id="IPR034466">
    <property type="entry name" value="Methyltransferase_Class_B"/>
</dbReference>
<dbReference type="PROSITE" id="PS51918">
    <property type="entry name" value="RADICAL_SAM"/>
    <property type="match status" value="1"/>
</dbReference>
<name>A8F5A2_PSELT</name>
<protein>
    <submittedName>
        <fullName evidence="7">Radical SAM domain protein</fullName>
    </submittedName>
</protein>
<dbReference type="SMART" id="SM00729">
    <property type="entry name" value="Elp3"/>
    <property type="match status" value="1"/>
</dbReference>
<evidence type="ECO:0000313" key="8">
    <source>
        <dbReference type="Proteomes" id="UP000002016"/>
    </source>
</evidence>
<feature type="domain" description="Radical SAM core" evidence="6">
    <location>
        <begin position="198"/>
        <end position="425"/>
    </location>
</feature>
<dbReference type="GO" id="GO:0051539">
    <property type="term" value="F:4 iron, 4 sulfur cluster binding"/>
    <property type="evidence" value="ECO:0007669"/>
    <property type="project" value="UniProtKB-KW"/>
</dbReference>
<dbReference type="Proteomes" id="UP000002016">
    <property type="component" value="Chromosome"/>
</dbReference>
<organism evidence="7 8">
    <name type="scientific">Pseudothermotoga lettingae (strain ATCC BAA-301 / DSM 14385 / NBRC 107922 / TMO)</name>
    <name type="common">Thermotoga lettingae</name>
    <dbReference type="NCBI Taxonomy" id="416591"/>
    <lineage>
        <taxon>Bacteria</taxon>
        <taxon>Thermotogati</taxon>
        <taxon>Thermotogota</taxon>
        <taxon>Thermotogae</taxon>
        <taxon>Thermotogales</taxon>
        <taxon>Thermotogaceae</taxon>
        <taxon>Pseudothermotoga</taxon>
    </lineage>
</organism>
<dbReference type="HOGENOM" id="CLU_021572_4_3_0"/>